<sequence>MKPVYVNRPTELLTRIIPKTQSCKTNHIHAQTKVPPNSRKKSKHTRSTNTRFYYLTETRAHKLPINSIPKRPFQERTRFQLSFSQVSINQFNSPASNSKRSNPFSPVPTQPYRFSLPMTTRLVAIAVASLFISAVRSDDQNHVYSPCDDATVQRWDGFSFGVAFASYDSFSSGGTQYSPCDSRLSLQSKNAQLAVFRPKVDEISLLTVNASSGFDPINSGGYMVAFAGRKYAARSKPTFVGNSTYVVTGFTLVLEFKKGQLQNLYWKTNGCSSCSGGNFVCLEKTTCALRSSSCKNQGGQVDCSVGIQVAFSGSDRHDAVLNSWYEVSNMNQYSLYGLYSDLKGSLTSQFNNFF</sequence>
<dbReference type="PANTHER" id="PTHR21454">
    <property type="entry name" value="DPH3 HOMOLOG-RELATED"/>
    <property type="match status" value="1"/>
</dbReference>
<proteinExistence type="predicted"/>
<reference evidence="2 3" key="1">
    <citation type="journal article" date="2022" name="Cell">
        <title>Repeat-based holocentromeres influence genome architecture and karyotype evolution.</title>
        <authorList>
            <person name="Hofstatter P.G."/>
            <person name="Thangavel G."/>
            <person name="Lux T."/>
            <person name="Neumann P."/>
            <person name="Vondrak T."/>
            <person name="Novak P."/>
            <person name="Zhang M."/>
            <person name="Costa L."/>
            <person name="Castellani M."/>
            <person name="Scott A."/>
            <person name="Toegelov H."/>
            <person name="Fuchs J."/>
            <person name="Mata-Sucre Y."/>
            <person name="Dias Y."/>
            <person name="Vanzela A.L.L."/>
            <person name="Huettel B."/>
            <person name="Almeida C.C.S."/>
            <person name="Simkova H."/>
            <person name="Souza G."/>
            <person name="Pedrosa-Harand A."/>
            <person name="Macas J."/>
            <person name="Mayer K.F.X."/>
            <person name="Houben A."/>
            <person name="Marques A."/>
        </authorList>
    </citation>
    <scope>NUCLEOTIDE SEQUENCE [LARGE SCALE GENOMIC DNA]</scope>
    <source>
        <strain evidence="2">RhyTen1mFocal</strain>
    </source>
</reference>
<dbReference type="InterPro" id="IPR044248">
    <property type="entry name" value="DPH3/4-like"/>
</dbReference>
<feature type="region of interest" description="Disordered" evidence="1">
    <location>
        <begin position="24"/>
        <end position="49"/>
    </location>
</feature>
<name>A0AAD6EZZ5_9POAL</name>
<evidence type="ECO:0008006" key="4">
    <source>
        <dbReference type="Google" id="ProtNLM"/>
    </source>
</evidence>
<keyword evidence="3" id="KW-1185">Reference proteome</keyword>
<dbReference type="GO" id="GO:0046872">
    <property type="term" value="F:metal ion binding"/>
    <property type="evidence" value="ECO:0007669"/>
    <property type="project" value="InterPro"/>
</dbReference>
<evidence type="ECO:0000256" key="1">
    <source>
        <dbReference type="SAM" id="MobiDB-lite"/>
    </source>
</evidence>
<accession>A0AAD6EZZ5</accession>
<evidence type="ECO:0000313" key="2">
    <source>
        <dbReference type="EMBL" id="KAJ3707230.1"/>
    </source>
</evidence>
<protein>
    <recommendedName>
        <fullName evidence="4">Expp1 protein</fullName>
    </recommendedName>
</protein>
<dbReference type="GO" id="GO:0005829">
    <property type="term" value="C:cytosol"/>
    <property type="evidence" value="ECO:0007669"/>
    <property type="project" value="TreeGrafter"/>
</dbReference>
<gene>
    <name evidence="2" type="ORF">LUZ61_010935</name>
</gene>
<comment type="caution">
    <text evidence="2">The sequence shown here is derived from an EMBL/GenBank/DDBJ whole genome shotgun (WGS) entry which is preliminary data.</text>
</comment>
<organism evidence="2 3">
    <name type="scientific">Rhynchospora tenuis</name>
    <dbReference type="NCBI Taxonomy" id="198213"/>
    <lineage>
        <taxon>Eukaryota</taxon>
        <taxon>Viridiplantae</taxon>
        <taxon>Streptophyta</taxon>
        <taxon>Embryophyta</taxon>
        <taxon>Tracheophyta</taxon>
        <taxon>Spermatophyta</taxon>
        <taxon>Magnoliopsida</taxon>
        <taxon>Liliopsida</taxon>
        <taxon>Poales</taxon>
        <taxon>Cyperaceae</taxon>
        <taxon>Cyperoideae</taxon>
        <taxon>Rhynchosporeae</taxon>
        <taxon>Rhynchospora</taxon>
    </lineage>
</organism>
<evidence type="ECO:0000313" key="3">
    <source>
        <dbReference type="Proteomes" id="UP001210211"/>
    </source>
</evidence>
<dbReference type="GO" id="GO:0017183">
    <property type="term" value="P:protein histidyl modification to diphthamide"/>
    <property type="evidence" value="ECO:0007669"/>
    <property type="project" value="InterPro"/>
</dbReference>
<dbReference type="EMBL" id="JAMRDG010000001">
    <property type="protein sequence ID" value="KAJ3707230.1"/>
    <property type="molecule type" value="Genomic_DNA"/>
</dbReference>
<dbReference type="PANTHER" id="PTHR21454:SF41">
    <property type="entry name" value="EXPP1 PROTEIN"/>
    <property type="match status" value="1"/>
</dbReference>
<dbReference type="Proteomes" id="UP001210211">
    <property type="component" value="Unassembled WGS sequence"/>
</dbReference>
<dbReference type="AlphaFoldDB" id="A0AAD6EZZ5"/>